<feature type="region of interest" description="Disordered" evidence="1">
    <location>
        <begin position="82"/>
        <end position="152"/>
    </location>
</feature>
<gene>
    <name evidence="3" type="ORF">QBC42DRAFT_171826</name>
</gene>
<feature type="compositionally biased region" description="Polar residues" evidence="1">
    <location>
        <begin position="142"/>
        <end position="152"/>
    </location>
</feature>
<keyword evidence="2" id="KW-1133">Transmembrane helix</keyword>
<evidence type="ECO:0000313" key="4">
    <source>
        <dbReference type="Proteomes" id="UP001321749"/>
    </source>
</evidence>
<feature type="region of interest" description="Disordered" evidence="1">
    <location>
        <begin position="443"/>
        <end position="462"/>
    </location>
</feature>
<reference evidence="3" key="2">
    <citation type="submission" date="2023-06" db="EMBL/GenBank/DDBJ databases">
        <authorList>
            <consortium name="Lawrence Berkeley National Laboratory"/>
            <person name="Mondo S.J."/>
            <person name="Hensen N."/>
            <person name="Bonometti L."/>
            <person name="Westerberg I."/>
            <person name="Brannstrom I.O."/>
            <person name="Guillou S."/>
            <person name="Cros-Aarteil S."/>
            <person name="Calhoun S."/>
            <person name="Haridas S."/>
            <person name="Kuo A."/>
            <person name="Pangilinan J."/>
            <person name="Riley R."/>
            <person name="Labutti K."/>
            <person name="Andreopoulos B."/>
            <person name="Lipzen A."/>
            <person name="Chen C."/>
            <person name="Yanf M."/>
            <person name="Daum C."/>
            <person name="Ng V."/>
            <person name="Clum A."/>
            <person name="Steindorff A."/>
            <person name="Ohm R."/>
            <person name="Martin F."/>
            <person name="Silar P."/>
            <person name="Natvig D."/>
            <person name="Lalanne C."/>
            <person name="Gautier V."/>
            <person name="Ament-Velasquez S.L."/>
            <person name="Kruys A."/>
            <person name="Hutchinson M.I."/>
            <person name="Powell A.J."/>
            <person name="Barry K."/>
            <person name="Miller A.N."/>
            <person name="Grigoriev I.V."/>
            <person name="Debuchy R."/>
            <person name="Gladieux P."/>
            <person name="Thoren M.H."/>
            <person name="Johannesson H."/>
        </authorList>
    </citation>
    <scope>NUCLEOTIDE SEQUENCE</scope>
    <source>
        <strain evidence="3">PSN324</strain>
    </source>
</reference>
<feature type="compositionally biased region" description="Polar residues" evidence="1">
    <location>
        <begin position="111"/>
        <end position="129"/>
    </location>
</feature>
<feature type="compositionally biased region" description="Gly residues" evidence="1">
    <location>
        <begin position="571"/>
        <end position="603"/>
    </location>
</feature>
<comment type="caution">
    <text evidence="3">The sequence shown here is derived from an EMBL/GenBank/DDBJ whole genome shotgun (WGS) entry which is preliminary data.</text>
</comment>
<sequence>MASNNLPAGAFLTTIDGRRCTAVPRVAAAASSSSTTSTSVAQVTTTLSTIVQTTTTAAATSVIATPTTAIVAVAAGDQEAAPRIIGQESSTSTSTTSSSPEITAVIPPRGSSLSTTLESPSQPSSNAGPNGSAADTTASDSVSQGSPQNNNNAVKPTLAVAGGVIGGVVAISIIAFLFWWWRRQRLRRRRSTLLTPLNMTMPFSDNGNDEKGGYVIDRGSIGPTPVATKVRTALGANIQKIRGHLRNKTGASSAPSVNMDRGTSQFMDSSASSTHSRSNSAFDREPGEPTRKDRFVDWWSRLTADINFNWRLRNARNSEIDTLTPMGNPPSYGTNEKRPPLPAGSSQPDFLTLLRMDDSELDREAQRRRAGSNGSRPGSGSGQHFLSGLGLSFGNNNSSDNPFSDAHASAQPAPLFDNNNQPSQPQPPSSYYVKESIRRSRANSVATTAYNPATPGVPGPGRDSLASVSSFVNNRNKFRSDPFDLELPNTTAAAAAAFPGSNKLSIISSNAGTAGSSTRHSRVSMIGIRVGDVRRPAGAHVRAESFTSKYSSGISLGGDWSDPGPDVGPLGAWGGQQSGGRRGSAGSSGSGGSVRSGGVGKAM</sequence>
<feature type="compositionally biased region" description="Polar residues" evidence="1">
    <location>
        <begin position="393"/>
        <end position="402"/>
    </location>
</feature>
<evidence type="ECO:0000256" key="1">
    <source>
        <dbReference type="SAM" id="MobiDB-lite"/>
    </source>
</evidence>
<feature type="compositionally biased region" description="Low complexity" evidence="1">
    <location>
        <begin position="89"/>
        <end position="99"/>
    </location>
</feature>
<feature type="region of interest" description="Disordered" evidence="1">
    <location>
        <begin position="320"/>
        <end position="349"/>
    </location>
</feature>
<feature type="compositionally biased region" description="Low complexity" evidence="1">
    <location>
        <begin position="132"/>
        <end position="141"/>
    </location>
</feature>
<evidence type="ECO:0000256" key="2">
    <source>
        <dbReference type="SAM" id="Phobius"/>
    </source>
</evidence>
<feature type="compositionally biased region" description="Low complexity" evidence="1">
    <location>
        <begin position="269"/>
        <end position="280"/>
    </location>
</feature>
<dbReference type="Proteomes" id="UP001321749">
    <property type="component" value="Unassembled WGS sequence"/>
</dbReference>
<dbReference type="EMBL" id="MU864950">
    <property type="protein sequence ID" value="KAK4464245.1"/>
    <property type="molecule type" value="Genomic_DNA"/>
</dbReference>
<dbReference type="AlphaFoldDB" id="A0AAV9HTL6"/>
<accession>A0AAV9HTL6</accession>
<feature type="region of interest" description="Disordered" evidence="1">
    <location>
        <begin position="557"/>
        <end position="603"/>
    </location>
</feature>
<keyword evidence="2" id="KW-0472">Membrane</keyword>
<feature type="region of interest" description="Disordered" evidence="1">
    <location>
        <begin position="363"/>
        <end position="438"/>
    </location>
</feature>
<feature type="compositionally biased region" description="Polar residues" evidence="1">
    <location>
        <begin position="249"/>
        <end position="268"/>
    </location>
</feature>
<keyword evidence="2" id="KW-0812">Transmembrane</keyword>
<name>A0AAV9HTL6_9PEZI</name>
<evidence type="ECO:0000313" key="3">
    <source>
        <dbReference type="EMBL" id="KAK4464245.1"/>
    </source>
</evidence>
<keyword evidence="4" id="KW-1185">Reference proteome</keyword>
<protein>
    <submittedName>
        <fullName evidence="3">Uncharacterized protein</fullName>
    </submittedName>
</protein>
<proteinExistence type="predicted"/>
<feature type="transmembrane region" description="Helical" evidence="2">
    <location>
        <begin position="158"/>
        <end position="181"/>
    </location>
</feature>
<feature type="region of interest" description="Disordered" evidence="1">
    <location>
        <begin position="244"/>
        <end position="290"/>
    </location>
</feature>
<organism evidence="3 4">
    <name type="scientific">Cladorrhinum samala</name>
    <dbReference type="NCBI Taxonomy" id="585594"/>
    <lineage>
        <taxon>Eukaryota</taxon>
        <taxon>Fungi</taxon>
        <taxon>Dikarya</taxon>
        <taxon>Ascomycota</taxon>
        <taxon>Pezizomycotina</taxon>
        <taxon>Sordariomycetes</taxon>
        <taxon>Sordariomycetidae</taxon>
        <taxon>Sordariales</taxon>
        <taxon>Podosporaceae</taxon>
        <taxon>Cladorrhinum</taxon>
    </lineage>
</organism>
<reference evidence="3" key="1">
    <citation type="journal article" date="2023" name="Mol. Phylogenet. Evol.">
        <title>Genome-scale phylogeny and comparative genomics of the fungal order Sordariales.</title>
        <authorList>
            <person name="Hensen N."/>
            <person name="Bonometti L."/>
            <person name="Westerberg I."/>
            <person name="Brannstrom I.O."/>
            <person name="Guillou S."/>
            <person name="Cros-Aarteil S."/>
            <person name="Calhoun S."/>
            <person name="Haridas S."/>
            <person name="Kuo A."/>
            <person name="Mondo S."/>
            <person name="Pangilinan J."/>
            <person name="Riley R."/>
            <person name="LaButti K."/>
            <person name="Andreopoulos B."/>
            <person name="Lipzen A."/>
            <person name="Chen C."/>
            <person name="Yan M."/>
            <person name="Daum C."/>
            <person name="Ng V."/>
            <person name="Clum A."/>
            <person name="Steindorff A."/>
            <person name="Ohm R.A."/>
            <person name="Martin F."/>
            <person name="Silar P."/>
            <person name="Natvig D.O."/>
            <person name="Lalanne C."/>
            <person name="Gautier V."/>
            <person name="Ament-Velasquez S.L."/>
            <person name="Kruys A."/>
            <person name="Hutchinson M.I."/>
            <person name="Powell A.J."/>
            <person name="Barry K."/>
            <person name="Miller A.N."/>
            <person name="Grigoriev I.V."/>
            <person name="Debuchy R."/>
            <person name="Gladieux P."/>
            <person name="Hiltunen Thoren M."/>
            <person name="Johannesson H."/>
        </authorList>
    </citation>
    <scope>NUCLEOTIDE SEQUENCE</scope>
    <source>
        <strain evidence="3">PSN324</strain>
    </source>
</reference>